<keyword evidence="4" id="KW-1185">Reference proteome</keyword>
<evidence type="ECO:0000256" key="2">
    <source>
        <dbReference type="SAM" id="MobiDB-lite"/>
    </source>
</evidence>
<dbReference type="InterPro" id="IPR051962">
    <property type="entry name" value="Cuticlin"/>
</dbReference>
<dbReference type="Pfam" id="PF25057">
    <property type="entry name" value="CUT_N"/>
    <property type="match status" value="1"/>
</dbReference>
<dbReference type="PANTHER" id="PTHR22907">
    <property type="entry name" value="GH04558P"/>
    <property type="match status" value="1"/>
</dbReference>
<dbReference type="WBParaSite" id="ACRNAN_scaffold18051.g16710.t1">
    <property type="protein sequence ID" value="ACRNAN_scaffold18051.g16710.t1"/>
    <property type="gene ID" value="ACRNAN_scaffold18051.g16710"/>
</dbReference>
<evidence type="ECO:0000313" key="5">
    <source>
        <dbReference type="WBParaSite" id="ACRNAN_scaffold18051.g16710.t1"/>
    </source>
</evidence>
<feature type="compositionally biased region" description="Polar residues" evidence="2">
    <location>
        <begin position="67"/>
        <end position="79"/>
    </location>
</feature>
<evidence type="ECO:0000256" key="1">
    <source>
        <dbReference type="ARBA" id="ARBA00022729"/>
    </source>
</evidence>
<proteinExistence type="predicted"/>
<feature type="region of interest" description="Disordered" evidence="2">
    <location>
        <begin position="67"/>
        <end position="86"/>
    </location>
</feature>
<name>A0A914D3V2_9BILA</name>
<dbReference type="Proteomes" id="UP000887540">
    <property type="component" value="Unplaced"/>
</dbReference>
<feature type="region of interest" description="Disordered" evidence="2">
    <location>
        <begin position="91"/>
        <end position="116"/>
    </location>
</feature>
<organism evidence="4 5">
    <name type="scientific">Acrobeloides nanus</name>
    <dbReference type="NCBI Taxonomy" id="290746"/>
    <lineage>
        <taxon>Eukaryota</taxon>
        <taxon>Metazoa</taxon>
        <taxon>Ecdysozoa</taxon>
        <taxon>Nematoda</taxon>
        <taxon>Chromadorea</taxon>
        <taxon>Rhabditida</taxon>
        <taxon>Tylenchina</taxon>
        <taxon>Cephalobomorpha</taxon>
        <taxon>Cephaloboidea</taxon>
        <taxon>Cephalobidae</taxon>
        <taxon>Acrobeloides</taxon>
    </lineage>
</organism>
<evidence type="ECO:0000313" key="4">
    <source>
        <dbReference type="Proteomes" id="UP000887540"/>
    </source>
</evidence>
<dbReference type="PANTHER" id="PTHR22907:SF54">
    <property type="entry name" value="GH04558P"/>
    <property type="match status" value="1"/>
</dbReference>
<evidence type="ECO:0000259" key="3">
    <source>
        <dbReference type="Pfam" id="PF25057"/>
    </source>
</evidence>
<dbReference type="AlphaFoldDB" id="A0A914D3V2"/>
<accession>A0A914D3V2</accession>
<dbReference type="InterPro" id="IPR056953">
    <property type="entry name" value="CUT_N"/>
</dbReference>
<reference evidence="5" key="1">
    <citation type="submission" date="2022-11" db="UniProtKB">
        <authorList>
            <consortium name="WormBaseParasite"/>
        </authorList>
    </citation>
    <scope>IDENTIFICATION</scope>
</reference>
<sequence>RLIVGLLANSDFDNEIIGAPNVVCERESIKFSVPTKRPFRGRVYVKGEYGNDECIRRYNGNSYGSYQTNRYGSSSQGTFGESEREFQKHRETFVDERNPSYNELGERHGGLEKNFGHRKNGEVIGDVPGFRSRAGSDFKVRLIRQ</sequence>
<keyword evidence="1" id="KW-0732">Signal</keyword>
<protein>
    <recommendedName>
        <fullName evidence="3">Cuticlin N-terminal domain-containing protein</fullName>
    </recommendedName>
</protein>
<feature type="domain" description="Cuticlin N-terminal" evidence="3">
    <location>
        <begin position="18"/>
        <end position="64"/>
    </location>
</feature>